<dbReference type="PANTHER" id="PTHR45947">
    <property type="entry name" value="SULFOQUINOVOSYL TRANSFERASE SQD2"/>
    <property type="match status" value="1"/>
</dbReference>
<dbReference type="PANTHER" id="PTHR45947:SF3">
    <property type="entry name" value="SULFOQUINOVOSYL TRANSFERASE SQD2"/>
    <property type="match status" value="1"/>
</dbReference>
<keyword evidence="4" id="KW-1185">Reference proteome</keyword>
<organism evidence="3 4">
    <name type="scientific">Halogeometricum pallidum JCM 14848</name>
    <dbReference type="NCBI Taxonomy" id="1227487"/>
    <lineage>
        <taxon>Archaea</taxon>
        <taxon>Methanobacteriati</taxon>
        <taxon>Methanobacteriota</taxon>
        <taxon>Stenosarchaea group</taxon>
        <taxon>Halobacteria</taxon>
        <taxon>Halobacteriales</taxon>
        <taxon>Haloferacaceae</taxon>
        <taxon>Halogeometricum</taxon>
    </lineage>
</organism>
<evidence type="ECO:0000259" key="2">
    <source>
        <dbReference type="Pfam" id="PF13439"/>
    </source>
</evidence>
<dbReference type="EMBL" id="AOIV01000041">
    <property type="protein sequence ID" value="ELZ27280.1"/>
    <property type="molecule type" value="Genomic_DNA"/>
</dbReference>
<evidence type="ECO:0000313" key="4">
    <source>
        <dbReference type="Proteomes" id="UP000011513"/>
    </source>
</evidence>
<feature type="domain" description="Glycosyltransferase subfamily 4-like N-terminal" evidence="2">
    <location>
        <begin position="18"/>
        <end position="169"/>
    </location>
</feature>
<dbReference type="GO" id="GO:0016757">
    <property type="term" value="F:glycosyltransferase activity"/>
    <property type="evidence" value="ECO:0007669"/>
    <property type="project" value="InterPro"/>
</dbReference>
<dbReference type="Proteomes" id="UP000011513">
    <property type="component" value="Unassembled WGS sequence"/>
</dbReference>
<dbReference type="Pfam" id="PF13439">
    <property type="entry name" value="Glyco_transf_4"/>
    <property type="match status" value="1"/>
</dbReference>
<dbReference type="SUPFAM" id="SSF53756">
    <property type="entry name" value="UDP-Glycosyltransferase/glycogen phosphorylase"/>
    <property type="match status" value="1"/>
</dbReference>
<sequence>MGMRIAFVSMYTAQLRADGATRRLRRVAERLAARDHEVSVLCAKWWEGEVSAFEQNGVEYVAVTEAPSATTFASKLPFALRRVKPDVVHAANSPPAQVSGAKTGARLLRVPVVVDWWAEREGDAPGGCRRAARSADRVTAPSQMVKTDVREYGAAEDAVRVVPESVDFDLIRRVGTDDRADLLYARRLDEHANVESFFLALAELRDREWRAAVVGDGPERDAAERTAAELRIADRVTFLGDLSPEEFVPVMKGAHVFAQTAAVEPFANDLLWALACGCVGVVEYQARSSAHELVVDCDRGARVTSPQELADEIAAAADYPQKSINEAFADYDHDDVIRRYEAVYEEAIEGYGWF</sequence>
<dbReference type="InterPro" id="IPR050194">
    <property type="entry name" value="Glycosyltransferase_grp1"/>
</dbReference>
<gene>
    <name evidence="3" type="ORF">C474_18079</name>
</gene>
<name>M0CVN3_HALPD</name>
<evidence type="ECO:0000259" key="1">
    <source>
        <dbReference type="Pfam" id="PF00534"/>
    </source>
</evidence>
<dbReference type="InterPro" id="IPR001296">
    <property type="entry name" value="Glyco_trans_1"/>
</dbReference>
<feature type="domain" description="Glycosyl transferase family 1" evidence="1">
    <location>
        <begin position="177"/>
        <end position="317"/>
    </location>
</feature>
<dbReference type="eggNOG" id="arCOG01403">
    <property type="taxonomic scope" value="Archaea"/>
</dbReference>
<evidence type="ECO:0000313" key="3">
    <source>
        <dbReference type="EMBL" id="ELZ27280.1"/>
    </source>
</evidence>
<dbReference type="Pfam" id="PF00534">
    <property type="entry name" value="Glycos_transf_1"/>
    <property type="match status" value="1"/>
</dbReference>
<reference evidence="3 4" key="1">
    <citation type="journal article" date="2014" name="PLoS Genet.">
        <title>Phylogenetically driven sequencing of extremely halophilic archaea reveals strategies for static and dynamic osmo-response.</title>
        <authorList>
            <person name="Becker E.A."/>
            <person name="Seitzer P.M."/>
            <person name="Tritt A."/>
            <person name="Larsen D."/>
            <person name="Krusor M."/>
            <person name="Yao A.I."/>
            <person name="Wu D."/>
            <person name="Madern D."/>
            <person name="Eisen J.A."/>
            <person name="Darling A.E."/>
            <person name="Facciotti M.T."/>
        </authorList>
    </citation>
    <scope>NUCLEOTIDE SEQUENCE [LARGE SCALE GENOMIC DNA]</scope>
    <source>
        <strain evidence="3 4">JCM 14848</strain>
    </source>
</reference>
<dbReference type="Gene3D" id="3.40.50.2000">
    <property type="entry name" value="Glycogen Phosphorylase B"/>
    <property type="match status" value="2"/>
</dbReference>
<dbReference type="InParanoid" id="M0CVN3"/>
<dbReference type="CDD" id="cd03801">
    <property type="entry name" value="GT4_PimA-like"/>
    <property type="match status" value="1"/>
</dbReference>
<accession>M0CVN3</accession>
<proteinExistence type="predicted"/>
<comment type="caution">
    <text evidence="3">The sequence shown here is derived from an EMBL/GenBank/DDBJ whole genome shotgun (WGS) entry which is preliminary data.</text>
</comment>
<dbReference type="AlphaFoldDB" id="M0CVN3"/>
<dbReference type="PATRIC" id="fig|1227487.5.peg.3587"/>
<keyword evidence="3" id="KW-0808">Transferase</keyword>
<protein>
    <submittedName>
        <fullName evidence="3">Glycosyltransferase</fullName>
    </submittedName>
</protein>
<dbReference type="InterPro" id="IPR028098">
    <property type="entry name" value="Glyco_trans_4-like_N"/>
</dbReference>